<dbReference type="GO" id="GO:0003700">
    <property type="term" value="F:DNA-binding transcription factor activity"/>
    <property type="evidence" value="ECO:0007669"/>
    <property type="project" value="InterPro"/>
</dbReference>
<keyword evidence="6" id="KW-1185">Reference proteome</keyword>
<dbReference type="GO" id="GO:0003677">
    <property type="term" value="F:DNA binding"/>
    <property type="evidence" value="ECO:0007669"/>
    <property type="project" value="UniProtKB-KW"/>
</dbReference>
<evidence type="ECO:0000313" key="6">
    <source>
        <dbReference type="Proteomes" id="UP000480178"/>
    </source>
</evidence>
<gene>
    <name evidence="5" type="ORF">GXP67_15075</name>
</gene>
<dbReference type="PROSITE" id="PS50995">
    <property type="entry name" value="HTH_MARR_2"/>
    <property type="match status" value="1"/>
</dbReference>
<dbReference type="EMBL" id="CP048222">
    <property type="protein sequence ID" value="QHT67868.1"/>
    <property type="molecule type" value="Genomic_DNA"/>
</dbReference>
<dbReference type="InterPro" id="IPR036388">
    <property type="entry name" value="WH-like_DNA-bd_sf"/>
</dbReference>
<keyword evidence="2" id="KW-0238">DNA-binding</keyword>
<dbReference type="Gene3D" id="1.10.10.10">
    <property type="entry name" value="Winged helix-like DNA-binding domain superfamily/Winged helix DNA-binding domain"/>
    <property type="match status" value="1"/>
</dbReference>
<dbReference type="PRINTS" id="PR00598">
    <property type="entry name" value="HTHMARR"/>
</dbReference>
<dbReference type="RefSeq" id="WP_162443890.1">
    <property type="nucleotide sequence ID" value="NZ_CP048222.1"/>
</dbReference>
<dbReference type="KEGG" id="rhoz:GXP67_15075"/>
<proteinExistence type="predicted"/>
<dbReference type="Proteomes" id="UP000480178">
    <property type="component" value="Chromosome"/>
</dbReference>
<reference evidence="5 6" key="1">
    <citation type="submission" date="2020-01" db="EMBL/GenBank/DDBJ databases">
        <authorList>
            <person name="Kim M.K."/>
        </authorList>
    </citation>
    <scope>NUCLEOTIDE SEQUENCE [LARGE SCALE GENOMIC DNA]</scope>
    <source>
        <strain evidence="5 6">172606-1</strain>
    </source>
</reference>
<dbReference type="PROSITE" id="PS01117">
    <property type="entry name" value="HTH_MARR_1"/>
    <property type="match status" value="1"/>
</dbReference>
<evidence type="ECO:0000259" key="4">
    <source>
        <dbReference type="PROSITE" id="PS50995"/>
    </source>
</evidence>
<dbReference type="PANTHER" id="PTHR42756:SF1">
    <property type="entry name" value="TRANSCRIPTIONAL REPRESSOR OF EMRAB OPERON"/>
    <property type="match status" value="1"/>
</dbReference>
<dbReference type="InterPro" id="IPR000835">
    <property type="entry name" value="HTH_MarR-typ"/>
</dbReference>
<dbReference type="Pfam" id="PF01047">
    <property type="entry name" value="MarR"/>
    <property type="match status" value="1"/>
</dbReference>
<dbReference type="PANTHER" id="PTHR42756">
    <property type="entry name" value="TRANSCRIPTIONAL REGULATOR, MARR"/>
    <property type="match status" value="1"/>
</dbReference>
<protein>
    <submittedName>
        <fullName evidence="5">MarR family transcriptional regulator</fullName>
    </submittedName>
</protein>
<keyword evidence="3" id="KW-0804">Transcription</keyword>
<dbReference type="SUPFAM" id="SSF46785">
    <property type="entry name" value="Winged helix' DNA-binding domain"/>
    <property type="match status" value="1"/>
</dbReference>
<sequence length="157" mass="18069">MKANETIDYNIKAAWHAISRMYNVQAAKYDMTTAIGFVLLNIDMDKGTPATKIAPLLGLEARSLTRMLKAMEEKGYIYRVNNVRDKRGVNIRLTDLGKEKREIARQTVRAFNYLVRKNIAEDKLKVFFEVIDEINRLINEKPDIKIQNPSTPQLAIK</sequence>
<name>A0A6C0GIN7_9BACT</name>
<dbReference type="SMART" id="SM00347">
    <property type="entry name" value="HTH_MARR"/>
    <property type="match status" value="1"/>
</dbReference>
<evidence type="ECO:0000313" key="5">
    <source>
        <dbReference type="EMBL" id="QHT67868.1"/>
    </source>
</evidence>
<keyword evidence="1" id="KW-0805">Transcription regulation</keyword>
<accession>A0A6C0GIN7</accession>
<dbReference type="InterPro" id="IPR036390">
    <property type="entry name" value="WH_DNA-bd_sf"/>
</dbReference>
<evidence type="ECO:0000256" key="3">
    <source>
        <dbReference type="ARBA" id="ARBA00023163"/>
    </source>
</evidence>
<dbReference type="AlphaFoldDB" id="A0A6C0GIN7"/>
<dbReference type="InterPro" id="IPR023187">
    <property type="entry name" value="Tscrpt_reg_MarR-type_CS"/>
</dbReference>
<feature type="domain" description="HTH marR-type" evidence="4">
    <location>
        <begin position="1"/>
        <end position="136"/>
    </location>
</feature>
<evidence type="ECO:0000256" key="1">
    <source>
        <dbReference type="ARBA" id="ARBA00023015"/>
    </source>
</evidence>
<evidence type="ECO:0000256" key="2">
    <source>
        <dbReference type="ARBA" id="ARBA00023125"/>
    </source>
</evidence>
<organism evidence="5 6">
    <name type="scientific">Rhodocytophaga rosea</name>
    <dbReference type="NCBI Taxonomy" id="2704465"/>
    <lineage>
        <taxon>Bacteria</taxon>
        <taxon>Pseudomonadati</taxon>
        <taxon>Bacteroidota</taxon>
        <taxon>Cytophagia</taxon>
        <taxon>Cytophagales</taxon>
        <taxon>Rhodocytophagaceae</taxon>
        <taxon>Rhodocytophaga</taxon>
    </lineage>
</organism>